<protein>
    <submittedName>
        <fullName evidence="1">Uncharacterized protein</fullName>
    </submittedName>
</protein>
<sequence>ADSIPLSRVLPLLRAGQRWLACDCINDTCMDVDGYVEECAYQPLFVNALYSFLATLTPEQRQLVKKST</sequence>
<dbReference type="EMBL" id="LAZR01003766">
    <property type="protein sequence ID" value="KKN14926.1"/>
    <property type="molecule type" value="Genomic_DNA"/>
</dbReference>
<name>A0A0F9QP66_9ZZZZ</name>
<evidence type="ECO:0000313" key="1">
    <source>
        <dbReference type="EMBL" id="KKN14926.1"/>
    </source>
</evidence>
<organism evidence="1">
    <name type="scientific">marine sediment metagenome</name>
    <dbReference type="NCBI Taxonomy" id="412755"/>
    <lineage>
        <taxon>unclassified sequences</taxon>
        <taxon>metagenomes</taxon>
        <taxon>ecological metagenomes</taxon>
    </lineage>
</organism>
<feature type="non-terminal residue" evidence="1">
    <location>
        <position position="1"/>
    </location>
</feature>
<dbReference type="AlphaFoldDB" id="A0A0F9QP66"/>
<comment type="caution">
    <text evidence="1">The sequence shown here is derived from an EMBL/GenBank/DDBJ whole genome shotgun (WGS) entry which is preliminary data.</text>
</comment>
<reference evidence="1" key="1">
    <citation type="journal article" date="2015" name="Nature">
        <title>Complex archaea that bridge the gap between prokaryotes and eukaryotes.</title>
        <authorList>
            <person name="Spang A."/>
            <person name="Saw J.H."/>
            <person name="Jorgensen S.L."/>
            <person name="Zaremba-Niedzwiedzka K."/>
            <person name="Martijn J."/>
            <person name="Lind A.E."/>
            <person name="van Eijk R."/>
            <person name="Schleper C."/>
            <person name="Guy L."/>
            <person name="Ettema T.J."/>
        </authorList>
    </citation>
    <scope>NUCLEOTIDE SEQUENCE</scope>
</reference>
<gene>
    <name evidence="1" type="ORF">LCGC14_0991130</name>
</gene>
<proteinExistence type="predicted"/>
<accession>A0A0F9QP66</accession>